<dbReference type="Pfam" id="PF00867">
    <property type="entry name" value="XPG_I"/>
    <property type="match status" value="1"/>
</dbReference>
<dbReference type="CDD" id="cd09870">
    <property type="entry name" value="PIN_YEN1"/>
    <property type="match status" value="1"/>
</dbReference>
<dbReference type="InterPro" id="IPR029060">
    <property type="entry name" value="PIN-like_dom_sf"/>
</dbReference>
<feature type="domain" description="XPG N-terminal" evidence="5">
    <location>
        <begin position="1"/>
        <end position="112"/>
    </location>
</feature>
<accession>A0ABZ2AU01</accession>
<feature type="compositionally biased region" description="Polar residues" evidence="3">
    <location>
        <begin position="731"/>
        <end position="743"/>
    </location>
</feature>
<feature type="region of interest" description="Disordered" evidence="3">
    <location>
        <begin position="277"/>
        <end position="300"/>
    </location>
</feature>
<dbReference type="SMART" id="SM00484">
    <property type="entry name" value="XPGI"/>
    <property type="match status" value="1"/>
</dbReference>
<dbReference type="Pfam" id="PF00752">
    <property type="entry name" value="XPG_N"/>
    <property type="match status" value="1"/>
</dbReference>
<feature type="region of interest" description="Disordered" evidence="3">
    <location>
        <begin position="639"/>
        <end position="881"/>
    </location>
</feature>
<evidence type="ECO:0000313" key="7">
    <source>
        <dbReference type="Proteomes" id="UP001432216"/>
    </source>
</evidence>
<dbReference type="RefSeq" id="XP_064721106.1">
    <property type="nucleotide sequence ID" value="XM_064865034.1"/>
</dbReference>
<evidence type="ECO:0000259" key="4">
    <source>
        <dbReference type="SMART" id="SM00484"/>
    </source>
</evidence>
<dbReference type="InterPro" id="IPR041177">
    <property type="entry name" value="GEN1_C"/>
</dbReference>
<dbReference type="SUPFAM" id="SSF47807">
    <property type="entry name" value="5' to 3' exonuclease, C-terminal subdomain"/>
    <property type="match status" value="1"/>
</dbReference>
<evidence type="ECO:0000256" key="1">
    <source>
        <dbReference type="ARBA" id="ARBA00022722"/>
    </source>
</evidence>
<feature type="compositionally biased region" description="Basic residues" evidence="3">
    <location>
        <begin position="655"/>
        <end position="665"/>
    </location>
</feature>
<name>A0ABZ2AU01_9TREE</name>
<feature type="compositionally biased region" description="Low complexity" evidence="3">
    <location>
        <begin position="783"/>
        <end position="819"/>
    </location>
</feature>
<feature type="region of interest" description="Disordered" evidence="3">
    <location>
        <begin position="430"/>
        <end position="450"/>
    </location>
</feature>
<dbReference type="PANTHER" id="PTHR11081">
    <property type="entry name" value="FLAP ENDONUCLEASE FAMILY MEMBER"/>
    <property type="match status" value="1"/>
</dbReference>
<dbReference type="Pfam" id="PF18380">
    <property type="entry name" value="GEN1_C"/>
    <property type="match status" value="1"/>
</dbReference>
<dbReference type="GeneID" id="89989960"/>
<dbReference type="SUPFAM" id="SSF88723">
    <property type="entry name" value="PIN domain-like"/>
    <property type="match status" value="1"/>
</dbReference>
<dbReference type="InterPro" id="IPR006084">
    <property type="entry name" value="XPG/Rad2"/>
</dbReference>
<dbReference type="EMBL" id="CP143810">
    <property type="protein sequence ID" value="WVO21867.1"/>
    <property type="molecule type" value="Genomic_DNA"/>
</dbReference>
<feature type="compositionally biased region" description="Low complexity" evidence="3">
    <location>
        <begin position="831"/>
        <end position="843"/>
    </location>
</feature>
<feature type="region of interest" description="Disordered" evidence="3">
    <location>
        <begin position="557"/>
        <end position="591"/>
    </location>
</feature>
<keyword evidence="1" id="KW-0540">Nuclease</keyword>
<organism evidence="6 7">
    <name type="scientific">Cryptococcus decagattii</name>
    <dbReference type="NCBI Taxonomy" id="1859122"/>
    <lineage>
        <taxon>Eukaryota</taxon>
        <taxon>Fungi</taxon>
        <taxon>Dikarya</taxon>
        <taxon>Basidiomycota</taxon>
        <taxon>Agaricomycotina</taxon>
        <taxon>Tremellomycetes</taxon>
        <taxon>Tremellales</taxon>
        <taxon>Cryptococcaceae</taxon>
        <taxon>Cryptococcus</taxon>
        <taxon>Cryptococcus gattii species complex</taxon>
    </lineage>
</organism>
<protein>
    <recommendedName>
        <fullName evidence="8">XPG-I domain-containing protein</fullName>
    </recommendedName>
</protein>
<evidence type="ECO:0000259" key="5">
    <source>
        <dbReference type="SMART" id="SM00485"/>
    </source>
</evidence>
<feature type="compositionally biased region" description="Basic residues" evidence="3">
    <location>
        <begin position="689"/>
        <end position="699"/>
    </location>
</feature>
<dbReference type="SMART" id="SM00485">
    <property type="entry name" value="XPGN"/>
    <property type="match status" value="1"/>
</dbReference>
<keyword evidence="7" id="KW-1185">Reference proteome</keyword>
<sequence>MGVSGLWDLLRPSAASATLHTLSREAFLDNKNGLRALTIGIDASIWIFHAAVPQHGENPFLRTIFFKITALLQHPVLPVFVFDGPNKPAMKRNQKVGGKFGTHDYRSKQFKALLDTCGLEWWNAPGEAEAELAVMNRQGKIDAILSDDGDALLFGAKCLIRNSSPTLSGSLASSTKNNSSAGSKRDYDVYTLSRICEEWAKEQDTELTSEESCTIAMVWIALLSGGDYTPEGLYSIGHKISYGLAKIGLSDYLKEYSRDKQAFLKSLPELHARMVEELRTNSRKQQDKRYPDRSDKLSALSPSQLFPTSTLDAYLSPCTSPLDDASQGWPGFGQKSCSMTRGKARREGRGDLEGMAAACEKYFEWGTKDLVCKKFAGESVGLFGAEVMNAAREAVRARDSLSLGVGIGSEKTPSKITSFFRQSVSSPISSKSVGVSRIPNPSSQQRDGIPAHIVQIHSERTSKDGTETDYRISFQQDEYVERCRNAMLGIRVDPSELPQEERDRLGLADHGDKDYDDKVSATQTASKSEIRVWLPQYLVRMAWPDLVKDYDDKLAAKTASKSKTPKKKAHPAKTNANGKAKKGRGKKALEADGEDVGAFTSFFSRRPKESSWLDAFDEEEEQIEPTPPRSMATQEVIDLSLSPSRSPPLSPTRRSANKAAKKKLARPALNASTSSTPSNGEKGEDSGRTVRHTRKKIHKSNSPLKTIADLSKSSSPPERSKAAPSVGPRFSNRTFRKTISSPSAFPPRQVQAQEVIDLCSSSEEDTAPAKPIHRTQVSRSPKISSTQSGILSGSSKANIKSSRSSRSTSVLFPASSSDKPSSRSPREGSILSHPLLSGSSQPSLSPPLPMSPNRQRSTSPKKMKASSPVRRRPKYKIISSTKDGEVIDCTMRR</sequence>
<evidence type="ECO:0000256" key="3">
    <source>
        <dbReference type="SAM" id="MobiDB-lite"/>
    </source>
</evidence>
<feature type="domain" description="XPG-I" evidence="4">
    <location>
        <begin position="115"/>
        <end position="201"/>
    </location>
</feature>
<dbReference type="Gene3D" id="3.40.50.1010">
    <property type="entry name" value="5'-nuclease"/>
    <property type="match status" value="2"/>
</dbReference>
<reference evidence="6 7" key="1">
    <citation type="submission" date="2024-01" db="EMBL/GenBank/DDBJ databases">
        <title>Comparative genomics of Cryptococcus and Kwoniella reveals pathogenesis evolution and contrasting modes of karyotype evolution via chromosome fusion or intercentromeric recombination.</title>
        <authorList>
            <person name="Coelho M.A."/>
            <person name="David-Palma M."/>
            <person name="Shea T."/>
            <person name="Bowers K."/>
            <person name="McGinley-Smith S."/>
            <person name="Mohammad A.W."/>
            <person name="Gnirke A."/>
            <person name="Yurkov A.M."/>
            <person name="Nowrousian M."/>
            <person name="Sun S."/>
            <person name="Cuomo C.A."/>
            <person name="Heitman J."/>
        </authorList>
    </citation>
    <scope>NUCLEOTIDE SEQUENCE [LARGE SCALE GENOMIC DNA]</scope>
    <source>
        <strain evidence="6 7">7685027</strain>
    </source>
</reference>
<dbReference type="InterPro" id="IPR036279">
    <property type="entry name" value="5-3_exonuclease_C_sf"/>
</dbReference>
<evidence type="ECO:0000313" key="6">
    <source>
        <dbReference type="EMBL" id="WVO21867.1"/>
    </source>
</evidence>
<dbReference type="PRINTS" id="PR00853">
    <property type="entry name" value="XPGRADSUPER"/>
</dbReference>
<dbReference type="InterPro" id="IPR006086">
    <property type="entry name" value="XPG-I_dom"/>
</dbReference>
<dbReference type="PANTHER" id="PTHR11081:SF75">
    <property type="entry name" value="ENDONUCLEASE, PUTATIVE (AFU_ORTHOLOGUE AFUA_3G13260)-RELATED"/>
    <property type="match status" value="1"/>
</dbReference>
<evidence type="ECO:0008006" key="8">
    <source>
        <dbReference type="Google" id="ProtNLM"/>
    </source>
</evidence>
<dbReference type="Proteomes" id="UP001432216">
    <property type="component" value="Chromosome 5"/>
</dbReference>
<feature type="compositionally biased region" description="Basic and acidic residues" evidence="3">
    <location>
        <begin position="277"/>
        <end position="296"/>
    </location>
</feature>
<proteinExistence type="predicted"/>
<feature type="compositionally biased region" description="Basic residues" evidence="3">
    <location>
        <begin position="859"/>
        <end position="875"/>
    </location>
</feature>
<keyword evidence="2" id="KW-0378">Hydrolase</keyword>
<gene>
    <name evidence="6" type="ORF">IAS62_003187</name>
</gene>
<dbReference type="InterPro" id="IPR006085">
    <property type="entry name" value="XPG_DNA_repair_N"/>
</dbReference>
<evidence type="ECO:0000256" key="2">
    <source>
        <dbReference type="ARBA" id="ARBA00022801"/>
    </source>
</evidence>